<accession>A0A9Q1BPX4</accession>
<name>A0A9Q1BPX4_HOLLE</name>
<dbReference type="AlphaFoldDB" id="A0A9Q1BPX4"/>
<dbReference type="PROSITE" id="PS50097">
    <property type="entry name" value="BTB"/>
    <property type="match status" value="2"/>
</dbReference>
<evidence type="ECO:0000256" key="2">
    <source>
        <dbReference type="ARBA" id="ARBA00022737"/>
    </source>
</evidence>
<dbReference type="SUPFAM" id="SSF117281">
    <property type="entry name" value="Kelch motif"/>
    <property type="match status" value="1"/>
</dbReference>
<dbReference type="Pfam" id="PF01344">
    <property type="entry name" value="Kelch_1"/>
    <property type="match status" value="1"/>
</dbReference>
<dbReference type="Pfam" id="PF00651">
    <property type="entry name" value="BTB"/>
    <property type="match status" value="2"/>
</dbReference>
<dbReference type="InterPro" id="IPR000210">
    <property type="entry name" value="BTB/POZ_dom"/>
</dbReference>
<dbReference type="PANTHER" id="PTHR24412:SF497">
    <property type="entry name" value="KELCH-LIKE PROTEIN 18"/>
    <property type="match status" value="1"/>
</dbReference>
<dbReference type="InterPro" id="IPR011333">
    <property type="entry name" value="SKP1/BTB/POZ_sf"/>
</dbReference>
<dbReference type="Pfam" id="PF07707">
    <property type="entry name" value="BACK"/>
    <property type="match status" value="1"/>
</dbReference>
<feature type="region of interest" description="Disordered" evidence="3">
    <location>
        <begin position="158"/>
        <end position="195"/>
    </location>
</feature>
<sequence>MEDTDSSECSSVRRQRSPSVVQVDTDISNAKRAKVIASTVEEGGNPGGSVLPEPIVIDLDKPGEFNRDPKELLEKSEDDIDKPGPSGLQGEDTGFQGDITGNEDSFRGWRKQDGNDISNSDDSFPSWNDSNSGSAYWAEPRYDRDNIPSILVTGIGSDISRETSGSRGKSNRKSNRFLKRSISNESGDSEMGCKSRTVHPEHSLELFAALSEMRDSDDLIDMNIKTMAPWVTKCHRGILAAGSPYFRAILETTPSSCNEIEVMNLRPETVSDVIDYIYSYKIRLGQHNAQELHQLCVNDQIFLGKSVELACSEFLVGQFCLDNGSDTSSLSAISSSIFTTEEEANQGLAECTFRENNYPLEVLHVLNQDRKKGCFTDLVLKVEDSVFHCHKVIFVAVSPYFRAMLTNDMLEQKANEITLRDVRVDTFSLLVDFLYTCKLQIDEENAQELLETASFLQLKPVIAAGSKFLTERLDVYNCLELLSFARIFDNAQLFDEAFNFALIKFNEIVQEEEFLSMEAQVLAQYFSDDRLNAKKEETVFESFWNWLSHDVESRLTSAAEVLRNIRLPLIEPSVFESTVKSKQILLKDPACRALIDEAVQLRERSGQSRSQDKDPRMKLRFSMTKQVVIIIGGYDDGQRWVRDVWCYNPVENSWHALAPFPGRNQRFATIALNNNIYVIGGQVDHGRMSETLADAWRYNSITDTWTQIASMTKPRHGHGVAVLGNKLYVVGGKSGWAKKFNDIERYDPALNIWTSVTRIKGSYLEKPVATVIDDKLYINGYFYREPDIMHVYDPAENAWSPMFSFERVQGDGIETAVVLNDLIYFFVYRGFDNYVVVFNPLMSESIQGNKVPEGKYLYSYGATVVGDKIYVAGGSRLDASVNVPHIFCYDPALDVWGLVGTMPHPLSEHGCVTIEKYMP</sequence>
<protein>
    <submittedName>
        <fullName evidence="5">Kelch-like protein 24</fullName>
    </submittedName>
</protein>
<dbReference type="EMBL" id="JAIZAY010000013">
    <property type="protein sequence ID" value="KAJ8030692.1"/>
    <property type="molecule type" value="Genomic_DNA"/>
</dbReference>
<evidence type="ECO:0000256" key="1">
    <source>
        <dbReference type="ARBA" id="ARBA00022441"/>
    </source>
</evidence>
<feature type="compositionally biased region" description="Basic residues" evidence="3">
    <location>
        <begin position="169"/>
        <end position="179"/>
    </location>
</feature>
<feature type="compositionally biased region" description="Basic and acidic residues" evidence="3">
    <location>
        <begin position="104"/>
        <end position="114"/>
    </location>
</feature>
<dbReference type="InterPro" id="IPR006652">
    <property type="entry name" value="Kelch_1"/>
</dbReference>
<dbReference type="SMART" id="SM00225">
    <property type="entry name" value="BTB"/>
    <property type="match status" value="2"/>
</dbReference>
<proteinExistence type="predicted"/>
<dbReference type="Pfam" id="PF24681">
    <property type="entry name" value="Kelch_KLHDC2_KLHL20_DRC7"/>
    <property type="match status" value="1"/>
</dbReference>
<keyword evidence="6" id="KW-1185">Reference proteome</keyword>
<dbReference type="SMART" id="SM00875">
    <property type="entry name" value="BACK"/>
    <property type="match status" value="1"/>
</dbReference>
<dbReference type="InterPro" id="IPR011705">
    <property type="entry name" value="BACK"/>
</dbReference>
<organism evidence="5 6">
    <name type="scientific">Holothuria leucospilota</name>
    <name type="common">Black long sea cucumber</name>
    <name type="synonym">Mertensiothuria leucospilota</name>
    <dbReference type="NCBI Taxonomy" id="206669"/>
    <lineage>
        <taxon>Eukaryota</taxon>
        <taxon>Metazoa</taxon>
        <taxon>Echinodermata</taxon>
        <taxon>Eleutherozoa</taxon>
        <taxon>Echinozoa</taxon>
        <taxon>Holothuroidea</taxon>
        <taxon>Aspidochirotacea</taxon>
        <taxon>Aspidochirotida</taxon>
        <taxon>Holothuriidae</taxon>
        <taxon>Holothuria</taxon>
    </lineage>
</organism>
<comment type="caution">
    <text evidence="5">The sequence shown here is derived from an EMBL/GenBank/DDBJ whole genome shotgun (WGS) entry which is preliminary data.</text>
</comment>
<dbReference type="OrthoDB" id="19132at2759"/>
<evidence type="ECO:0000259" key="4">
    <source>
        <dbReference type="PROSITE" id="PS50097"/>
    </source>
</evidence>
<evidence type="ECO:0000313" key="5">
    <source>
        <dbReference type="EMBL" id="KAJ8030692.1"/>
    </source>
</evidence>
<feature type="region of interest" description="Disordered" evidence="3">
    <location>
        <begin position="1"/>
        <end position="129"/>
    </location>
</feature>
<dbReference type="SMART" id="SM00612">
    <property type="entry name" value="Kelch"/>
    <property type="match status" value="4"/>
</dbReference>
<dbReference type="SUPFAM" id="SSF54695">
    <property type="entry name" value="POZ domain"/>
    <property type="match status" value="2"/>
</dbReference>
<feature type="domain" description="BTB" evidence="4">
    <location>
        <begin position="216"/>
        <end position="286"/>
    </location>
</feature>
<reference evidence="5" key="1">
    <citation type="submission" date="2021-10" db="EMBL/GenBank/DDBJ databases">
        <title>Tropical sea cucumber genome reveals ecological adaptation and Cuvierian tubules defense mechanism.</title>
        <authorList>
            <person name="Chen T."/>
        </authorList>
    </citation>
    <scope>NUCLEOTIDE SEQUENCE</scope>
    <source>
        <strain evidence="5">Nanhai2018</strain>
        <tissue evidence="5">Muscle</tissue>
    </source>
</reference>
<gene>
    <name evidence="5" type="ORF">HOLleu_27173</name>
</gene>
<keyword evidence="1" id="KW-0880">Kelch repeat</keyword>
<feature type="compositionally biased region" description="Basic and acidic residues" evidence="3">
    <location>
        <begin position="58"/>
        <end position="75"/>
    </location>
</feature>
<dbReference type="Gene3D" id="3.30.710.10">
    <property type="entry name" value="Potassium Channel Kv1.1, Chain A"/>
    <property type="match status" value="2"/>
</dbReference>
<dbReference type="CDD" id="cd18186">
    <property type="entry name" value="BTB_POZ_ZBTB_KLHL-like"/>
    <property type="match status" value="1"/>
</dbReference>
<evidence type="ECO:0000256" key="3">
    <source>
        <dbReference type="SAM" id="MobiDB-lite"/>
    </source>
</evidence>
<dbReference type="FunFam" id="1.25.40.420:FF:000001">
    <property type="entry name" value="Kelch-like family member 12"/>
    <property type="match status" value="1"/>
</dbReference>
<feature type="domain" description="BTB" evidence="4">
    <location>
        <begin position="376"/>
        <end position="443"/>
    </location>
</feature>
<dbReference type="Gene3D" id="1.25.40.420">
    <property type="match status" value="1"/>
</dbReference>
<evidence type="ECO:0000313" key="6">
    <source>
        <dbReference type="Proteomes" id="UP001152320"/>
    </source>
</evidence>
<dbReference type="PANTHER" id="PTHR24412">
    <property type="entry name" value="KELCH PROTEIN"/>
    <property type="match status" value="1"/>
</dbReference>
<dbReference type="Proteomes" id="UP001152320">
    <property type="component" value="Chromosome 13"/>
</dbReference>
<dbReference type="Gene3D" id="2.120.10.80">
    <property type="entry name" value="Kelch-type beta propeller"/>
    <property type="match status" value="2"/>
</dbReference>
<dbReference type="InterPro" id="IPR015915">
    <property type="entry name" value="Kelch-typ_b-propeller"/>
</dbReference>
<keyword evidence="2" id="KW-0677">Repeat</keyword>
<feature type="compositionally biased region" description="Polar residues" evidence="3">
    <location>
        <begin position="115"/>
        <end position="129"/>
    </location>
</feature>